<dbReference type="AlphaFoldDB" id="A0A9P6C7T6"/>
<accession>A0A9P6C7T6</accession>
<organism evidence="2 3">
    <name type="scientific">Collybia nuda</name>
    <dbReference type="NCBI Taxonomy" id="64659"/>
    <lineage>
        <taxon>Eukaryota</taxon>
        <taxon>Fungi</taxon>
        <taxon>Dikarya</taxon>
        <taxon>Basidiomycota</taxon>
        <taxon>Agaricomycotina</taxon>
        <taxon>Agaricomycetes</taxon>
        <taxon>Agaricomycetidae</taxon>
        <taxon>Agaricales</taxon>
        <taxon>Tricholomatineae</taxon>
        <taxon>Clitocybaceae</taxon>
        <taxon>Collybia</taxon>
    </lineage>
</organism>
<evidence type="ECO:0000313" key="3">
    <source>
        <dbReference type="Proteomes" id="UP000807353"/>
    </source>
</evidence>
<sequence>MSRCAFPGGPPLNNDIAGIGVRISIYIQSILTTIFVTVSTSPEDIYTQIFTCMVMHISIVSAALVLGTTSNPQITLQDGVIATLMLLFPRSVTRVSGASLLCLAKGSIVDPWKNIPVNVLHEIMDILSTLFSFQLLVNHGTFGSHPECNSQAKIFIFKTFTASHTWFIFSFVLHVACLVFEIAWIVITFFTTLWYSRKKRMNPNAEAVDTEVVITSFLLNFYLKGKEPEKERNEIVLTEFVRRIHFYNLRSFRHASIAEEVE</sequence>
<name>A0A9P6C7T6_9AGAR</name>
<keyword evidence="1" id="KW-0812">Transmembrane</keyword>
<dbReference type="EMBL" id="MU150970">
    <property type="protein sequence ID" value="KAF9455182.1"/>
    <property type="molecule type" value="Genomic_DNA"/>
</dbReference>
<feature type="transmembrane region" description="Helical" evidence="1">
    <location>
        <begin position="166"/>
        <end position="195"/>
    </location>
</feature>
<keyword evidence="1" id="KW-0472">Membrane</keyword>
<reference evidence="2" key="1">
    <citation type="submission" date="2020-11" db="EMBL/GenBank/DDBJ databases">
        <authorList>
            <consortium name="DOE Joint Genome Institute"/>
            <person name="Ahrendt S."/>
            <person name="Riley R."/>
            <person name="Andreopoulos W."/>
            <person name="Labutti K."/>
            <person name="Pangilinan J."/>
            <person name="Ruiz-Duenas F.J."/>
            <person name="Barrasa J.M."/>
            <person name="Sanchez-Garcia M."/>
            <person name="Camarero S."/>
            <person name="Miyauchi S."/>
            <person name="Serrano A."/>
            <person name="Linde D."/>
            <person name="Babiker R."/>
            <person name="Drula E."/>
            <person name="Ayuso-Fernandez I."/>
            <person name="Pacheco R."/>
            <person name="Padilla G."/>
            <person name="Ferreira P."/>
            <person name="Barriuso J."/>
            <person name="Kellner H."/>
            <person name="Castanera R."/>
            <person name="Alfaro M."/>
            <person name="Ramirez L."/>
            <person name="Pisabarro A.G."/>
            <person name="Kuo A."/>
            <person name="Tritt A."/>
            <person name="Lipzen A."/>
            <person name="He G."/>
            <person name="Yan M."/>
            <person name="Ng V."/>
            <person name="Cullen D."/>
            <person name="Martin F."/>
            <person name="Rosso M.-N."/>
            <person name="Henrissat B."/>
            <person name="Hibbett D."/>
            <person name="Martinez A.T."/>
            <person name="Grigoriev I.V."/>
        </authorList>
    </citation>
    <scope>NUCLEOTIDE SEQUENCE</scope>
    <source>
        <strain evidence="2">CBS 247.69</strain>
    </source>
</reference>
<dbReference type="Proteomes" id="UP000807353">
    <property type="component" value="Unassembled WGS sequence"/>
</dbReference>
<gene>
    <name evidence="2" type="ORF">BDZ94DRAFT_1327707</name>
</gene>
<keyword evidence="3" id="KW-1185">Reference proteome</keyword>
<comment type="caution">
    <text evidence="2">The sequence shown here is derived from an EMBL/GenBank/DDBJ whole genome shotgun (WGS) entry which is preliminary data.</text>
</comment>
<keyword evidence="1" id="KW-1133">Transmembrane helix</keyword>
<feature type="transmembrane region" description="Helical" evidence="1">
    <location>
        <begin position="16"/>
        <end position="38"/>
    </location>
</feature>
<feature type="transmembrane region" description="Helical" evidence="1">
    <location>
        <begin position="45"/>
        <end position="66"/>
    </location>
</feature>
<dbReference type="OrthoDB" id="5427664at2759"/>
<proteinExistence type="predicted"/>
<evidence type="ECO:0000313" key="2">
    <source>
        <dbReference type="EMBL" id="KAF9455182.1"/>
    </source>
</evidence>
<evidence type="ECO:0000256" key="1">
    <source>
        <dbReference type="SAM" id="Phobius"/>
    </source>
</evidence>
<protein>
    <submittedName>
        <fullName evidence="2">Uncharacterized protein</fullName>
    </submittedName>
</protein>